<evidence type="ECO:0000259" key="12">
    <source>
        <dbReference type="Pfam" id="PF00060"/>
    </source>
</evidence>
<evidence type="ECO:0000256" key="2">
    <source>
        <dbReference type="ARBA" id="ARBA00022448"/>
    </source>
</evidence>
<accession>A0A9R1X7L0</accession>
<evidence type="ECO:0000256" key="3">
    <source>
        <dbReference type="ARBA" id="ARBA00022692"/>
    </source>
</evidence>
<evidence type="ECO:0000256" key="6">
    <source>
        <dbReference type="ARBA" id="ARBA00023136"/>
    </source>
</evidence>
<evidence type="ECO:0000313" key="15">
    <source>
        <dbReference type="Proteomes" id="UP000235145"/>
    </source>
</evidence>
<comment type="subcellular location">
    <subcellularLocation>
        <location evidence="1">Membrane</location>
        <topology evidence="1">Multi-pass membrane protein</topology>
    </subcellularLocation>
</comment>
<evidence type="ECO:0000256" key="10">
    <source>
        <dbReference type="ARBA" id="ARBA00023303"/>
    </source>
</evidence>
<dbReference type="GO" id="GO:0015276">
    <property type="term" value="F:ligand-gated monoatomic ion channel activity"/>
    <property type="evidence" value="ECO:0007669"/>
    <property type="project" value="InterPro"/>
</dbReference>
<name>A0A9R1X7L0_LACSA</name>
<dbReference type="EMBL" id="NBSK02000006">
    <property type="protein sequence ID" value="KAJ0201699.1"/>
    <property type="molecule type" value="Genomic_DNA"/>
</dbReference>
<dbReference type="SUPFAM" id="SSF53850">
    <property type="entry name" value="Periplasmic binding protein-like II"/>
    <property type="match status" value="1"/>
</dbReference>
<evidence type="ECO:0008006" key="16">
    <source>
        <dbReference type="Google" id="ProtNLM"/>
    </source>
</evidence>
<proteinExistence type="predicted"/>
<dbReference type="AlphaFoldDB" id="A0A9R1X7L0"/>
<dbReference type="GO" id="GO:0016020">
    <property type="term" value="C:membrane"/>
    <property type="evidence" value="ECO:0007669"/>
    <property type="project" value="UniProtKB-SubCell"/>
</dbReference>
<dbReference type="Gene3D" id="1.10.287.70">
    <property type="match status" value="1"/>
</dbReference>
<reference evidence="14 15" key="1">
    <citation type="journal article" date="2017" name="Nat. Commun.">
        <title>Genome assembly with in vitro proximity ligation data and whole-genome triplication in lettuce.</title>
        <authorList>
            <person name="Reyes-Chin-Wo S."/>
            <person name="Wang Z."/>
            <person name="Yang X."/>
            <person name="Kozik A."/>
            <person name="Arikit S."/>
            <person name="Song C."/>
            <person name="Xia L."/>
            <person name="Froenicke L."/>
            <person name="Lavelle D.O."/>
            <person name="Truco M.J."/>
            <person name="Xia R."/>
            <person name="Zhu S."/>
            <person name="Xu C."/>
            <person name="Xu H."/>
            <person name="Xu X."/>
            <person name="Cox K."/>
            <person name="Korf I."/>
            <person name="Meyers B.C."/>
            <person name="Michelmore R.W."/>
        </authorList>
    </citation>
    <scope>NUCLEOTIDE SEQUENCE [LARGE SCALE GENOMIC DNA]</scope>
    <source>
        <strain evidence="15">cv. Salinas</strain>
        <tissue evidence="14">Seedlings</tissue>
    </source>
</reference>
<keyword evidence="3 11" id="KW-0812">Transmembrane</keyword>
<evidence type="ECO:0000256" key="5">
    <source>
        <dbReference type="ARBA" id="ARBA00023065"/>
    </source>
</evidence>
<comment type="caution">
    <text evidence="14">The sequence shown here is derived from an EMBL/GenBank/DDBJ whole genome shotgun (WGS) entry which is preliminary data.</text>
</comment>
<keyword evidence="8" id="KW-0325">Glycoprotein</keyword>
<dbReference type="Pfam" id="PF00060">
    <property type="entry name" value="Lig_chan"/>
    <property type="match status" value="1"/>
</dbReference>
<keyword evidence="5" id="KW-0406">Ion transport</keyword>
<evidence type="ECO:0000256" key="7">
    <source>
        <dbReference type="ARBA" id="ARBA00023170"/>
    </source>
</evidence>
<gene>
    <name evidence="14" type="ORF">LSAT_V11C600335960</name>
</gene>
<protein>
    <recommendedName>
        <fullName evidence="16">Ionotropic glutamate receptor C-terminal domain-containing protein</fullName>
    </recommendedName>
</protein>
<feature type="domain" description="Ionotropic glutamate receptor C-terminal" evidence="12">
    <location>
        <begin position="80"/>
        <end position="135"/>
    </location>
</feature>
<evidence type="ECO:0000256" key="9">
    <source>
        <dbReference type="ARBA" id="ARBA00023286"/>
    </source>
</evidence>
<dbReference type="InterPro" id="IPR015683">
    <property type="entry name" value="Ionotropic_Glu_rcpt"/>
</dbReference>
<evidence type="ECO:0000256" key="8">
    <source>
        <dbReference type="ARBA" id="ARBA00023180"/>
    </source>
</evidence>
<dbReference type="InterPro" id="IPR019594">
    <property type="entry name" value="Glu/Gly-bd"/>
</dbReference>
<feature type="transmembrane region" description="Helical" evidence="11">
    <location>
        <begin position="112"/>
        <end position="130"/>
    </location>
</feature>
<dbReference type="Pfam" id="PF10613">
    <property type="entry name" value="Lig_chan-Glu_bd"/>
    <property type="match status" value="1"/>
</dbReference>
<feature type="domain" description="Ionotropic glutamate receptor L-glutamate and glycine-binding" evidence="13">
    <location>
        <begin position="16"/>
        <end position="63"/>
    </location>
</feature>
<dbReference type="PANTHER" id="PTHR18966">
    <property type="entry name" value="IONOTROPIC GLUTAMATE RECEPTOR"/>
    <property type="match status" value="1"/>
</dbReference>
<sequence>MVFIPYENPNGEPIGDYNDLVYQIFLEKFDMVVGDLTILWNRSNYVEFTLPYSESGVSMLVPNKVDDSKNMWIFMRPLEMELWITIGGFFIYIGFVVWVLEHRVNKEFRGPPHQQVGMIFWFSFSTLVFAHSNKNVNIRKQLDQR</sequence>
<evidence type="ECO:0000313" key="14">
    <source>
        <dbReference type="EMBL" id="KAJ0201699.1"/>
    </source>
</evidence>
<evidence type="ECO:0000256" key="1">
    <source>
        <dbReference type="ARBA" id="ARBA00004141"/>
    </source>
</evidence>
<dbReference type="Proteomes" id="UP000235145">
    <property type="component" value="Unassembled WGS sequence"/>
</dbReference>
<keyword evidence="15" id="KW-1185">Reference proteome</keyword>
<evidence type="ECO:0000256" key="4">
    <source>
        <dbReference type="ARBA" id="ARBA00022989"/>
    </source>
</evidence>
<organism evidence="14 15">
    <name type="scientific">Lactuca sativa</name>
    <name type="common">Garden lettuce</name>
    <dbReference type="NCBI Taxonomy" id="4236"/>
    <lineage>
        <taxon>Eukaryota</taxon>
        <taxon>Viridiplantae</taxon>
        <taxon>Streptophyta</taxon>
        <taxon>Embryophyta</taxon>
        <taxon>Tracheophyta</taxon>
        <taxon>Spermatophyta</taxon>
        <taxon>Magnoliopsida</taxon>
        <taxon>eudicotyledons</taxon>
        <taxon>Gunneridae</taxon>
        <taxon>Pentapetalae</taxon>
        <taxon>asterids</taxon>
        <taxon>campanulids</taxon>
        <taxon>Asterales</taxon>
        <taxon>Asteraceae</taxon>
        <taxon>Cichorioideae</taxon>
        <taxon>Cichorieae</taxon>
        <taxon>Lactucinae</taxon>
        <taxon>Lactuca</taxon>
    </lineage>
</organism>
<keyword evidence="10" id="KW-0407">Ion channel</keyword>
<evidence type="ECO:0000256" key="11">
    <source>
        <dbReference type="SAM" id="Phobius"/>
    </source>
</evidence>
<dbReference type="InterPro" id="IPR001320">
    <property type="entry name" value="Iontro_rcpt_C"/>
</dbReference>
<keyword evidence="2" id="KW-0813">Transport</keyword>
<keyword evidence="9" id="KW-1071">Ligand-gated ion channel</keyword>
<feature type="transmembrane region" description="Helical" evidence="11">
    <location>
        <begin position="82"/>
        <end position="100"/>
    </location>
</feature>
<evidence type="ECO:0000259" key="13">
    <source>
        <dbReference type="Pfam" id="PF10613"/>
    </source>
</evidence>
<keyword evidence="4 11" id="KW-1133">Transmembrane helix</keyword>
<dbReference type="Gene3D" id="3.40.190.10">
    <property type="entry name" value="Periplasmic binding protein-like II"/>
    <property type="match status" value="1"/>
</dbReference>
<keyword evidence="6 11" id="KW-0472">Membrane</keyword>
<keyword evidence="7" id="KW-0675">Receptor</keyword>